<dbReference type="PANTHER" id="PTHR46470:SF2">
    <property type="entry name" value="GLYCERALDEHYDE 3-PHOSPHATE PHOSPHATASE"/>
    <property type="match status" value="1"/>
</dbReference>
<evidence type="ECO:0000256" key="3">
    <source>
        <dbReference type="ARBA" id="ARBA00022801"/>
    </source>
</evidence>
<dbReference type="Proteomes" id="UP001208567">
    <property type="component" value="Unassembled WGS sequence"/>
</dbReference>
<evidence type="ECO:0000313" key="5">
    <source>
        <dbReference type="EMBL" id="GLC30386.1"/>
    </source>
</evidence>
<name>A0ABQ5N5A8_9CLOT</name>
<accession>A0ABQ5N5A8</accession>
<dbReference type="InterPro" id="IPR023214">
    <property type="entry name" value="HAD_sf"/>
</dbReference>
<keyword evidence="6" id="KW-1185">Reference proteome</keyword>
<dbReference type="RefSeq" id="WP_264849646.1">
    <property type="nucleotide sequence ID" value="NZ_BRXR01000001.1"/>
</dbReference>
<evidence type="ECO:0000256" key="4">
    <source>
        <dbReference type="ARBA" id="ARBA00022842"/>
    </source>
</evidence>
<dbReference type="EMBL" id="BRXR01000001">
    <property type="protein sequence ID" value="GLC30386.1"/>
    <property type="molecule type" value="Genomic_DNA"/>
</dbReference>
<organism evidence="5 6">
    <name type="scientific">Clostridium omnivorum</name>
    <dbReference type="NCBI Taxonomy" id="1604902"/>
    <lineage>
        <taxon>Bacteria</taxon>
        <taxon>Bacillati</taxon>
        <taxon>Bacillota</taxon>
        <taxon>Clostridia</taxon>
        <taxon>Eubacteriales</taxon>
        <taxon>Clostridiaceae</taxon>
        <taxon>Clostridium</taxon>
    </lineage>
</organism>
<protein>
    <recommendedName>
        <fullName evidence="7">HAD family phosphatase</fullName>
    </recommendedName>
</protein>
<keyword evidence="4" id="KW-0460">Magnesium</keyword>
<dbReference type="SUPFAM" id="SSF56784">
    <property type="entry name" value="HAD-like"/>
    <property type="match status" value="1"/>
</dbReference>
<reference evidence="5 6" key="1">
    <citation type="journal article" date="2024" name="Int. J. Syst. Evol. Microbiol.">
        <title>Clostridium omnivorum sp. nov., isolated from anoxic soil under the treatment of reductive soil disinfestation.</title>
        <authorList>
            <person name="Ueki A."/>
            <person name="Tonouchi A."/>
            <person name="Kaku N."/>
            <person name="Honma S."/>
            <person name="Ueki K."/>
        </authorList>
    </citation>
    <scope>NUCLEOTIDE SEQUENCE [LARGE SCALE GENOMIC DNA]</scope>
    <source>
        <strain evidence="5 6">E14</strain>
    </source>
</reference>
<evidence type="ECO:0008006" key="7">
    <source>
        <dbReference type="Google" id="ProtNLM"/>
    </source>
</evidence>
<keyword evidence="2" id="KW-0479">Metal-binding</keyword>
<gene>
    <name evidence="5" type="ORF">bsdE14_17960</name>
</gene>
<dbReference type="SFLD" id="SFLDS00003">
    <property type="entry name" value="Haloacid_Dehalogenase"/>
    <property type="match status" value="1"/>
</dbReference>
<dbReference type="Pfam" id="PF00702">
    <property type="entry name" value="Hydrolase"/>
    <property type="match status" value="1"/>
</dbReference>
<dbReference type="InterPro" id="IPR036412">
    <property type="entry name" value="HAD-like_sf"/>
</dbReference>
<comment type="cofactor">
    <cofactor evidence="1">
        <name>Mg(2+)</name>
        <dbReference type="ChEBI" id="CHEBI:18420"/>
    </cofactor>
</comment>
<dbReference type="InterPro" id="IPR006439">
    <property type="entry name" value="HAD-SF_hydro_IA"/>
</dbReference>
<dbReference type="SFLD" id="SFLDG01129">
    <property type="entry name" value="C1.5:_HAD__Beta-PGM__Phosphata"/>
    <property type="match status" value="1"/>
</dbReference>
<evidence type="ECO:0000256" key="2">
    <source>
        <dbReference type="ARBA" id="ARBA00022723"/>
    </source>
</evidence>
<sequence length="220" mass="25823">MKSCRITTIIFDAGGVLLYIRRRRNEIARNLLLSMGYEEERIEKALSIGEAFDEEYFMKHPWMYNWKDERQWLEDHYNAIAEAVDPESDYLGDKLFMLTFDTNEYKLFPETIEVLEVLKKDYSLGVISNALPSLDWSFDALGIRKYFKNIVISAYEGVEKPNKDIFIKGVERLDCNFEECIFIDDKLENVQAAEDLGMKGFYLDRKKDDLKALFDLLSDI</sequence>
<dbReference type="Gene3D" id="3.40.50.1000">
    <property type="entry name" value="HAD superfamily/HAD-like"/>
    <property type="match status" value="1"/>
</dbReference>
<evidence type="ECO:0000313" key="6">
    <source>
        <dbReference type="Proteomes" id="UP001208567"/>
    </source>
</evidence>
<evidence type="ECO:0000256" key="1">
    <source>
        <dbReference type="ARBA" id="ARBA00001946"/>
    </source>
</evidence>
<dbReference type="InterPro" id="IPR051400">
    <property type="entry name" value="HAD-like_hydrolase"/>
</dbReference>
<dbReference type="PANTHER" id="PTHR46470">
    <property type="entry name" value="N-ACYLNEURAMINATE-9-PHOSPHATASE"/>
    <property type="match status" value="1"/>
</dbReference>
<keyword evidence="3" id="KW-0378">Hydrolase</keyword>
<dbReference type="NCBIfam" id="TIGR01509">
    <property type="entry name" value="HAD-SF-IA-v3"/>
    <property type="match status" value="1"/>
</dbReference>
<dbReference type="NCBIfam" id="TIGR01549">
    <property type="entry name" value="HAD-SF-IA-v1"/>
    <property type="match status" value="1"/>
</dbReference>
<proteinExistence type="predicted"/>
<comment type="caution">
    <text evidence="5">The sequence shown here is derived from an EMBL/GenBank/DDBJ whole genome shotgun (WGS) entry which is preliminary data.</text>
</comment>